<dbReference type="PRINTS" id="PR01576">
    <property type="entry name" value="PDEFORMYLASE"/>
</dbReference>
<evidence type="ECO:0000256" key="3">
    <source>
        <dbReference type="HAMAP-Rule" id="MF_00163"/>
    </source>
</evidence>
<dbReference type="Pfam" id="PF01327">
    <property type="entry name" value="Pep_deformylase"/>
    <property type="match status" value="1"/>
</dbReference>
<dbReference type="CDD" id="cd00487">
    <property type="entry name" value="Pep_deformylase"/>
    <property type="match status" value="1"/>
</dbReference>
<dbReference type="Proteomes" id="UP000474676">
    <property type="component" value="Unassembled WGS sequence"/>
</dbReference>
<protein>
    <recommendedName>
        <fullName evidence="3">Peptide deformylase</fullName>
        <shortName evidence="3">PDF</shortName>
        <ecNumber evidence="3">3.5.1.88</ecNumber>
    </recommendedName>
    <alternativeName>
        <fullName evidence="3">Polypeptide deformylase</fullName>
    </alternativeName>
</protein>
<reference evidence="4 5" key="1">
    <citation type="submission" date="2019-08" db="EMBL/GenBank/DDBJ databases">
        <title>In-depth cultivation of the pig gut microbiome towards novel bacterial diversity and tailored functional studies.</title>
        <authorList>
            <person name="Wylensek D."/>
            <person name="Hitch T.C.A."/>
            <person name="Clavel T."/>
        </authorList>
    </citation>
    <scope>NUCLEOTIDE SEQUENCE [LARGE SCALE GENOMIC DNA]</scope>
    <source>
        <strain evidence="4 5">WCA-MUC-591-APC-3H</strain>
    </source>
</reference>
<dbReference type="Gene3D" id="3.90.45.10">
    <property type="entry name" value="Peptide deformylase"/>
    <property type="match status" value="1"/>
</dbReference>
<dbReference type="PIRSF" id="PIRSF004749">
    <property type="entry name" value="Pep_def"/>
    <property type="match status" value="1"/>
</dbReference>
<dbReference type="InterPro" id="IPR036821">
    <property type="entry name" value="Peptide_deformylase_sf"/>
</dbReference>
<comment type="function">
    <text evidence="3">Removes the formyl group from the N-terminal Met of newly synthesized proteins. Requires at least a dipeptide for an efficient rate of reaction. N-terminal L-methionine is a prerequisite for activity but the enzyme has broad specificity at other positions.</text>
</comment>
<dbReference type="AlphaFoldDB" id="A0A6L5Y4M5"/>
<feature type="binding site" evidence="3">
    <location>
        <position position="89"/>
    </location>
    <ligand>
        <name>Fe cation</name>
        <dbReference type="ChEBI" id="CHEBI:24875"/>
    </ligand>
</feature>
<organism evidence="4 5">
    <name type="scientific">Hornefia butyriciproducens</name>
    <dbReference type="NCBI Taxonomy" id="2652293"/>
    <lineage>
        <taxon>Bacteria</taxon>
        <taxon>Bacillati</taxon>
        <taxon>Bacillota</taxon>
        <taxon>Clostridia</taxon>
        <taxon>Peptostreptococcales</taxon>
        <taxon>Anaerovoracaceae</taxon>
        <taxon>Hornefia</taxon>
    </lineage>
</organism>
<evidence type="ECO:0000256" key="2">
    <source>
        <dbReference type="ARBA" id="ARBA00023004"/>
    </source>
</evidence>
<dbReference type="EC" id="3.5.1.88" evidence="3"/>
<feature type="binding site" evidence="3">
    <location>
        <position position="131"/>
    </location>
    <ligand>
        <name>Fe cation</name>
        <dbReference type="ChEBI" id="CHEBI:24875"/>
    </ligand>
</feature>
<dbReference type="RefSeq" id="WP_154574046.1">
    <property type="nucleotide sequence ID" value="NZ_JAQXGS010000085.1"/>
</dbReference>
<gene>
    <name evidence="3 4" type="primary">def</name>
    <name evidence="4" type="ORF">FYJ64_04580</name>
</gene>
<comment type="cofactor">
    <cofactor evidence="3">
        <name>Fe(2+)</name>
        <dbReference type="ChEBI" id="CHEBI:29033"/>
    </cofactor>
    <text evidence="3">Binds 1 Fe(2+) ion.</text>
</comment>
<name>A0A6L5Y4M5_9FIRM</name>
<proteinExistence type="inferred from homology"/>
<dbReference type="GO" id="GO:0042586">
    <property type="term" value="F:peptide deformylase activity"/>
    <property type="evidence" value="ECO:0007669"/>
    <property type="project" value="UniProtKB-UniRule"/>
</dbReference>
<dbReference type="GO" id="GO:0046872">
    <property type="term" value="F:metal ion binding"/>
    <property type="evidence" value="ECO:0007669"/>
    <property type="project" value="UniProtKB-KW"/>
</dbReference>
<dbReference type="PANTHER" id="PTHR10458">
    <property type="entry name" value="PEPTIDE DEFORMYLASE"/>
    <property type="match status" value="1"/>
</dbReference>
<evidence type="ECO:0000313" key="4">
    <source>
        <dbReference type="EMBL" id="MST51583.1"/>
    </source>
</evidence>
<comment type="similarity">
    <text evidence="1 3">Belongs to the polypeptide deformylase family.</text>
</comment>
<sequence>MAIRHVVKEGDAILRKHCREITEITDRIRTTMEDMLETMRQEQGVGIAGPQVGVMRRMFVAEPAPGEVYFMINPEILEKEGSQTGEEGCLSVPGLVGTVERPQKIRMRAQDLDGNWQEYEFEDFHARVMCHEYDHLDGILYTDKATDIHEPVMEEEPGEEE</sequence>
<keyword evidence="3" id="KW-0648">Protein biosynthesis</keyword>
<dbReference type="InterPro" id="IPR023635">
    <property type="entry name" value="Peptide_deformylase"/>
</dbReference>
<dbReference type="NCBIfam" id="TIGR00079">
    <property type="entry name" value="pept_deformyl"/>
    <property type="match status" value="1"/>
</dbReference>
<keyword evidence="3" id="KW-0479">Metal-binding</keyword>
<feature type="binding site" evidence="3">
    <location>
        <position position="135"/>
    </location>
    <ligand>
        <name>Fe cation</name>
        <dbReference type="ChEBI" id="CHEBI:24875"/>
    </ligand>
</feature>
<dbReference type="HAMAP" id="MF_00163">
    <property type="entry name" value="Pep_deformylase"/>
    <property type="match status" value="1"/>
</dbReference>
<dbReference type="NCBIfam" id="NF001159">
    <property type="entry name" value="PRK00150.1-3"/>
    <property type="match status" value="1"/>
</dbReference>
<comment type="catalytic activity">
    <reaction evidence="3">
        <text>N-terminal N-formyl-L-methionyl-[peptide] + H2O = N-terminal L-methionyl-[peptide] + formate</text>
        <dbReference type="Rhea" id="RHEA:24420"/>
        <dbReference type="Rhea" id="RHEA-COMP:10639"/>
        <dbReference type="Rhea" id="RHEA-COMP:10640"/>
        <dbReference type="ChEBI" id="CHEBI:15377"/>
        <dbReference type="ChEBI" id="CHEBI:15740"/>
        <dbReference type="ChEBI" id="CHEBI:49298"/>
        <dbReference type="ChEBI" id="CHEBI:64731"/>
        <dbReference type="EC" id="3.5.1.88"/>
    </reaction>
</comment>
<keyword evidence="5" id="KW-1185">Reference proteome</keyword>
<evidence type="ECO:0000313" key="5">
    <source>
        <dbReference type="Proteomes" id="UP000474676"/>
    </source>
</evidence>
<feature type="active site" evidence="3">
    <location>
        <position position="132"/>
    </location>
</feature>
<keyword evidence="3 4" id="KW-0378">Hydrolase</keyword>
<dbReference type="GO" id="GO:0006412">
    <property type="term" value="P:translation"/>
    <property type="evidence" value="ECO:0007669"/>
    <property type="project" value="UniProtKB-UniRule"/>
</dbReference>
<dbReference type="EMBL" id="VUMZ01000003">
    <property type="protein sequence ID" value="MST51583.1"/>
    <property type="molecule type" value="Genomic_DNA"/>
</dbReference>
<dbReference type="GeneID" id="303114594"/>
<keyword evidence="2 3" id="KW-0408">Iron</keyword>
<comment type="caution">
    <text evidence="4">The sequence shown here is derived from an EMBL/GenBank/DDBJ whole genome shotgun (WGS) entry which is preliminary data.</text>
</comment>
<dbReference type="SUPFAM" id="SSF56420">
    <property type="entry name" value="Peptide deformylase"/>
    <property type="match status" value="1"/>
</dbReference>
<evidence type="ECO:0000256" key="1">
    <source>
        <dbReference type="ARBA" id="ARBA00010759"/>
    </source>
</evidence>
<accession>A0A6L5Y4M5</accession>
<dbReference type="PANTHER" id="PTHR10458:SF22">
    <property type="entry name" value="PEPTIDE DEFORMYLASE"/>
    <property type="match status" value="1"/>
</dbReference>